<comment type="caution">
    <text evidence="2">The sequence shown here is derived from an EMBL/GenBank/DDBJ whole genome shotgun (WGS) entry which is preliminary data.</text>
</comment>
<dbReference type="InterPro" id="IPR045886">
    <property type="entry name" value="ThiF/MoeB/HesA"/>
</dbReference>
<protein>
    <submittedName>
        <fullName evidence="2">tRNA threonylcarbamoyladenosine dehydratase</fullName>
    </submittedName>
</protein>
<organism evidence="2 3">
    <name type="scientific">Zoogloea oryzae</name>
    <dbReference type="NCBI Taxonomy" id="310767"/>
    <lineage>
        <taxon>Bacteria</taxon>
        <taxon>Pseudomonadati</taxon>
        <taxon>Pseudomonadota</taxon>
        <taxon>Betaproteobacteria</taxon>
        <taxon>Rhodocyclales</taxon>
        <taxon>Zoogloeaceae</taxon>
        <taxon>Zoogloea</taxon>
    </lineage>
</organism>
<dbReference type="RefSeq" id="WP_284187187.1">
    <property type="nucleotide sequence ID" value="NZ_BSPX01000013.1"/>
</dbReference>
<dbReference type="SUPFAM" id="SSF69572">
    <property type="entry name" value="Activating enzymes of the ubiquitin-like proteins"/>
    <property type="match status" value="1"/>
</dbReference>
<evidence type="ECO:0000259" key="1">
    <source>
        <dbReference type="Pfam" id="PF00899"/>
    </source>
</evidence>
<keyword evidence="3" id="KW-1185">Reference proteome</keyword>
<feature type="domain" description="THIF-type NAD/FAD binding fold" evidence="1">
    <location>
        <begin position="20"/>
        <end position="258"/>
    </location>
</feature>
<accession>A0ABQ6FAI7</accession>
<dbReference type="PANTHER" id="PTHR43267:SF1">
    <property type="entry name" value="TRNA THREONYLCARBAMOYLADENOSINE DEHYDRATASE"/>
    <property type="match status" value="1"/>
</dbReference>
<name>A0ABQ6FAI7_9RHOO</name>
<dbReference type="NCBIfam" id="NF011696">
    <property type="entry name" value="PRK15116.1"/>
    <property type="match status" value="1"/>
</dbReference>
<dbReference type="Gene3D" id="3.40.50.720">
    <property type="entry name" value="NAD(P)-binding Rossmann-like Domain"/>
    <property type="match status" value="1"/>
</dbReference>
<evidence type="ECO:0000313" key="2">
    <source>
        <dbReference type="EMBL" id="GLT21796.1"/>
    </source>
</evidence>
<dbReference type="PANTHER" id="PTHR43267">
    <property type="entry name" value="TRNA THREONYLCARBAMOYLADENOSINE DEHYDRATASE"/>
    <property type="match status" value="1"/>
</dbReference>
<dbReference type="CDD" id="cd00755">
    <property type="entry name" value="YgdL_like"/>
    <property type="match status" value="1"/>
</dbReference>
<gene>
    <name evidence="2" type="ORF">GCM10007933_12500</name>
</gene>
<proteinExistence type="predicted"/>
<dbReference type="InterPro" id="IPR000594">
    <property type="entry name" value="ThiF_NAD_FAD-bd"/>
</dbReference>
<dbReference type="EMBL" id="BSPX01000013">
    <property type="protein sequence ID" value="GLT21796.1"/>
    <property type="molecule type" value="Genomic_DNA"/>
</dbReference>
<dbReference type="InterPro" id="IPR035985">
    <property type="entry name" value="Ubiquitin-activating_enz"/>
</dbReference>
<dbReference type="Proteomes" id="UP001157167">
    <property type="component" value="Unassembled WGS sequence"/>
</dbReference>
<evidence type="ECO:0000313" key="3">
    <source>
        <dbReference type="Proteomes" id="UP001157167"/>
    </source>
</evidence>
<dbReference type="Pfam" id="PF00899">
    <property type="entry name" value="ThiF"/>
    <property type="match status" value="1"/>
</dbReference>
<sequence>MENPDLSAPDDARRFGGLARLYGDAGRVRLAAAHVCVVGIGGVGSWAVEALARSGVGRLTLIDLDHVAESNINRQIHASDATLGQAKVDAMRERIAGYNPACQVAVVDDFVTTDNCAELLGAGFDYVIDAIDSVRVKVAMIAFCRGAGVPVVTCGAAGGQIDPTQIRVDDLSRTIQDPLLAKVRGQLRKGHGFTRDPKKKFGVEAVFSTEPLRYPAPEAACELPATGPAGLNCAGFGSIVTVTACVGMFAAARAINALAAG</sequence>
<reference evidence="3" key="1">
    <citation type="journal article" date="2019" name="Int. J. Syst. Evol. Microbiol.">
        <title>The Global Catalogue of Microorganisms (GCM) 10K type strain sequencing project: providing services to taxonomists for standard genome sequencing and annotation.</title>
        <authorList>
            <consortium name="The Broad Institute Genomics Platform"/>
            <consortium name="The Broad Institute Genome Sequencing Center for Infectious Disease"/>
            <person name="Wu L."/>
            <person name="Ma J."/>
        </authorList>
    </citation>
    <scope>NUCLEOTIDE SEQUENCE [LARGE SCALE GENOMIC DNA]</scope>
    <source>
        <strain evidence="3">NBRC 102407</strain>
    </source>
</reference>